<dbReference type="GO" id="GO:0008270">
    <property type="term" value="F:zinc ion binding"/>
    <property type="evidence" value="ECO:0007669"/>
    <property type="project" value="InterPro"/>
</dbReference>
<evidence type="ECO:0000256" key="5">
    <source>
        <dbReference type="ARBA" id="ARBA00022801"/>
    </source>
</evidence>
<evidence type="ECO:0000313" key="14">
    <source>
        <dbReference type="Proteomes" id="UP000678499"/>
    </source>
</evidence>
<evidence type="ECO:0000256" key="2">
    <source>
        <dbReference type="ARBA" id="ARBA00006576"/>
    </source>
</evidence>
<evidence type="ECO:0000256" key="11">
    <source>
        <dbReference type="ARBA" id="ARBA00071625"/>
    </source>
</evidence>
<dbReference type="AlphaFoldDB" id="A0A7R9GCI2"/>
<dbReference type="InterPro" id="IPR015517">
    <property type="entry name" value="dCMP_deaminase-rel"/>
</dbReference>
<dbReference type="CDD" id="cd01286">
    <property type="entry name" value="deoxycytidylate_deaminase"/>
    <property type="match status" value="1"/>
</dbReference>
<dbReference type="FunFam" id="3.40.140.10:FF:000021">
    <property type="entry name" value="Deoxycytidylate deaminase"/>
    <property type="match status" value="1"/>
</dbReference>
<accession>A0A7R9GCI2</accession>
<dbReference type="Gene3D" id="1.10.10.1450">
    <property type="match status" value="1"/>
</dbReference>
<dbReference type="OrthoDB" id="6710946at2759"/>
<dbReference type="PANTHER" id="PTHR11086">
    <property type="entry name" value="DEOXYCYTIDYLATE DEAMINASE-RELATED"/>
    <property type="match status" value="1"/>
</dbReference>
<protein>
    <recommendedName>
        <fullName evidence="11">Probable deoxycytidylate deaminase</fullName>
        <ecNumber evidence="8">3.5.4.12</ecNumber>
    </recommendedName>
    <alternativeName>
        <fullName evidence="9">dCMP deaminase</fullName>
    </alternativeName>
</protein>
<dbReference type="InterPro" id="IPR041426">
    <property type="entry name" value="Mos1_HTH"/>
</dbReference>
<evidence type="ECO:0000256" key="3">
    <source>
        <dbReference type="ARBA" id="ARBA00022723"/>
    </source>
</evidence>
<dbReference type="Pfam" id="PF17906">
    <property type="entry name" value="HTH_48"/>
    <property type="match status" value="2"/>
</dbReference>
<evidence type="ECO:0000259" key="12">
    <source>
        <dbReference type="PROSITE" id="PS51747"/>
    </source>
</evidence>
<dbReference type="GO" id="GO:0009165">
    <property type="term" value="P:nucleotide biosynthetic process"/>
    <property type="evidence" value="ECO:0007669"/>
    <property type="project" value="UniProtKB-KW"/>
</dbReference>
<dbReference type="EMBL" id="OA882904">
    <property type="protein sequence ID" value="CAD7277314.1"/>
    <property type="molecule type" value="Genomic_DNA"/>
</dbReference>
<dbReference type="InterPro" id="IPR016193">
    <property type="entry name" value="Cytidine_deaminase-like"/>
</dbReference>
<sequence length="559" mass="62559">MAPPAKLLDGLEPNCQHLVENPSDEQIFKIDDLQADGVTGGENDAGGPAPSGDVVSNSHENEVPIGNDVGNVSNGMQRDGALRAPSGMGPRKRKVLHESVPNVPELGFRAMIFYNFMRGLNSVDCETEMKELFGDEAPPMSTIQKWFLRFEAGDFNLDDLDAHEIEGENCAGGNRASSDDAVPNSRENAVVNASNGRQRDIALRAPCGSPVSPISLKRENYLSWEEYFMSMTFLSAMRSKDPVSQVGACIVNPENKIVGIGYNGMPNGCSDDLMPWGKDPNDPLNNKHLYVVHAEQNAIMNKNTYDVKGCTIYVALFPCNECAKLIIQSGIKSVIYFSDKHADKVPTMAAKLMFDHIGLPYRKFNPKRRKVTIDFEAINRMGPRKRKVLLKSFPTVSDREYRAIFFYNFMRGLNSVDCETEMKELFGDEAPSMSTIQKWYQRFKAGDFNLDDEPRAPKPSCTENVERVRGLLEDNKRVTIRKIADELNLTFNDVQKIIQRDLGFTKRSSSWVPNKKRSRTKKPDHDPAEEVIPAIVDDLSPLVDPLNIFTQFLECSTSE</sequence>
<dbReference type="InterPro" id="IPR016192">
    <property type="entry name" value="APOBEC/CMP_deaminase_Zn-bd"/>
</dbReference>
<dbReference type="GO" id="GO:0005737">
    <property type="term" value="C:cytoplasm"/>
    <property type="evidence" value="ECO:0007669"/>
    <property type="project" value="TreeGrafter"/>
</dbReference>
<dbReference type="PROSITE" id="PS00903">
    <property type="entry name" value="CYT_DCMP_DEAMINASES_1"/>
    <property type="match status" value="1"/>
</dbReference>
<comment type="cofactor">
    <cofactor evidence="1">
        <name>Zn(2+)</name>
        <dbReference type="ChEBI" id="CHEBI:29105"/>
    </cofactor>
</comment>
<proteinExistence type="inferred from homology"/>
<evidence type="ECO:0000256" key="1">
    <source>
        <dbReference type="ARBA" id="ARBA00001947"/>
    </source>
</evidence>
<keyword evidence="3" id="KW-0479">Metal-binding</keyword>
<dbReference type="PANTHER" id="PTHR11086:SF18">
    <property type="entry name" value="DEOXYCYTIDYLATE DEAMINASE"/>
    <property type="match status" value="1"/>
</dbReference>
<evidence type="ECO:0000256" key="9">
    <source>
        <dbReference type="ARBA" id="ARBA00041763"/>
    </source>
</evidence>
<keyword evidence="5" id="KW-0378">Hydrolase</keyword>
<evidence type="ECO:0000256" key="8">
    <source>
        <dbReference type="ARBA" id="ARBA00038938"/>
    </source>
</evidence>
<feature type="domain" description="CMP/dCMP-type deaminase" evidence="12">
    <location>
        <begin position="223"/>
        <end position="361"/>
    </location>
</feature>
<evidence type="ECO:0000256" key="7">
    <source>
        <dbReference type="ARBA" id="ARBA00037036"/>
    </source>
</evidence>
<evidence type="ECO:0000313" key="13">
    <source>
        <dbReference type="EMBL" id="CAD7277314.1"/>
    </source>
</evidence>
<dbReference type="EC" id="3.5.4.12" evidence="8"/>
<keyword evidence="14" id="KW-1185">Reference proteome</keyword>
<evidence type="ECO:0000256" key="6">
    <source>
        <dbReference type="ARBA" id="ARBA00022833"/>
    </source>
</evidence>
<comment type="similarity">
    <text evidence="2">Belongs to the cytidine and deoxycytidylate deaminase family.</text>
</comment>
<comment type="catalytic activity">
    <reaction evidence="10">
        <text>dCMP + H2O + H(+) = dUMP + NH4(+)</text>
        <dbReference type="Rhea" id="RHEA:22924"/>
        <dbReference type="ChEBI" id="CHEBI:15377"/>
        <dbReference type="ChEBI" id="CHEBI:15378"/>
        <dbReference type="ChEBI" id="CHEBI:28938"/>
        <dbReference type="ChEBI" id="CHEBI:57566"/>
        <dbReference type="ChEBI" id="CHEBI:246422"/>
        <dbReference type="EC" id="3.5.4.12"/>
    </reaction>
</comment>
<dbReference type="Proteomes" id="UP000678499">
    <property type="component" value="Unassembled WGS sequence"/>
</dbReference>
<name>A0A7R9GCI2_9CRUS</name>
<dbReference type="Pfam" id="PF00383">
    <property type="entry name" value="dCMP_cyt_deam_1"/>
    <property type="match status" value="1"/>
</dbReference>
<organism evidence="13">
    <name type="scientific">Notodromas monacha</name>
    <dbReference type="NCBI Taxonomy" id="399045"/>
    <lineage>
        <taxon>Eukaryota</taxon>
        <taxon>Metazoa</taxon>
        <taxon>Ecdysozoa</taxon>
        <taxon>Arthropoda</taxon>
        <taxon>Crustacea</taxon>
        <taxon>Oligostraca</taxon>
        <taxon>Ostracoda</taxon>
        <taxon>Podocopa</taxon>
        <taxon>Podocopida</taxon>
        <taxon>Cypridocopina</taxon>
        <taxon>Cypridoidea</taxon>
        <taxon>Cyprididae</taxon>
        <taxon>Notodromas</taxon>
    </lineage>
</organism>
<dbReference type="InterPro" id="IPR035105">
    <property type="entry name" value="Deoxycytidylate_deaminase_dom"/>
</dbReference>
<evidence type="ECO:0000256" key="10">
    <source>
        <dbReference type="ARBA" id="ARBA00052978"/>
    </source>
</evidence>
<gene>
    <name evidence="13" type="ORF">NMOB1V02_LOCUS5049</name>
</gene>
<keyword evidence="4" id="KW-0545">Nucleotide biosynthesis</keyword>
<dbReference type="InterPro" id="IPR002125">
    <property type="entry name" value="CMP_dCMP_dom"/>
</dbReference>
<dbReference type="SUPFAM" id="SSF53927">
    <property type="entry name" value="Cytidine deaminase-like"/>
    <property type="match status" value="1"/>
</dbReference>
<dbReference type="Gene3D" id="3.40.140.10">
    <property type="entry name" value="Cytidine Deaminase, domain 2"/>
    <property type="match status" value="1"/>
</dbReference>
<reference evidence="13" key="1">
    <citation type="submission" date="2020-11" db="EMBL/GenBank/DDBJ databases">
        <authorList>
            <person name="Tran Van P."/>
        </authorList>
    </citation>
    <scope>NUCLEOTIDE SEQUENCE</scope>
</reference>
<dbReference type="PROSITE" id="PS51747">
    <property type="entry name" value="CYT_DCMP_DEAMINASES_2"/>
    <property type="match status" value="1"/>
</dbReference>
<keyword evidence="6" id="KW-0862">Zinc</keyword>
<comment type="function">
    <text evidence="7">Supplies the nucleotide substrate for thymidylate synthetase.</text>
</comment>
<evidence type="ECO:0000256" key="4">
    <source>
        <dbReference type="ARBA" id="ARBA00022727"/>
    </source>
</evidence>
<dbReference type="EMBL" id="CAJPEX010000867">
    <property type="protein sequence ID" value="CAG0917466.1"/>
    <property type="molecule type" value="Genomic_DNA"/>
</dbReference>
<dbReference type="GO" id="GO:0004132">
    <property type="term" value="F:dCMP deaminase activity"/>
    <property type="evidence" value="ECO:0007669"/>
    <property type="project" value="UniProtKB-EC"/>
</dbReference>